<keyword evidence="1" id="KW-0812">Transmembrane</keyword>
<keyword evidence="3" id="KW-1185">Reference proteome</keyword>
<evidence type="ECO:0000313" key="2">
    <source>
        <dbReference type="EMBL" id="MXQ54186.1"/>
    </source>
</evidence>
<comment type="caution">
    <text evidence="2">The sequence shown here is derived from an EMBL/GenBank/DDBJ whole genome shotgun (WGS) entry which is preliminary data.</text>
</comment>
<evidence type="ECO:0000256" key="1">
    <source>
        <dbReference type="SAM" id="Phobius"/>
    </source>
</evidence>
<feature type="transmembrane region" description="Helical" evidence="1">
    <location>
        <begin position="62"/>
        <end position="82"/>
    </location>
</feature>
<protein>
    <submittedName>
        <fullName evidence="2">Uncharacterized protein</fullName>
    </submittedName>
</protein>
<dbReference type="Proteomes" id="UP000430692">
    <property type="component" value="Unassembled WGS sequence"/>
</dbReference>
<feature type="transmembrane region" description="Helical" evidence="1">
    <location>
        <begin position="29"/>
        <end position="50"/>
    </location>
</feature>
<dbReference type="RefSeq" id="WP_160801542.1">
    <property type="nucleotide sequence ID" value="NZ_WUUL01000006.1"/>
</dbReference>
<proteinExistence type="predicted"/>
<gene>
    <name evidence="2" type="ORF">GSM42_10755</name>
</gene>
<name>A0A6I4VWH1_9BACL</name>
<dbReference type="EMBL" id="WUUL01000006">
    <property type="protein sequence ID" value="MXQ54186.1"/>
    <property type="molecule type" value="Genomic_DNA"/>
</dbReference>
<evidence type="ECO:0000313" key="3">
    <source>
        <dbReference type="Proteomes" id="UP000430692"/>
    </source>
</evidence>
<organism evidence="2 3">
    <name type="scientific">Shimazuella alba</name>
    <dbReference type="NCBI Taxonomy" id="2690964"/>
    <lineage>
        <taxon>Bacteria</taxon>
        <taxon>Bacillati</taxon>
        <taxon>Bacillota</taxon>
        <taxon>Bacilli</taxon>
        <taxon>Bacillales</taxon>
        <taxon>Thermoactinomycetaceae</taxon>
        <taxon>Shimazuella</taxon>
    </lineage>
</organism>
<dbReference type="AlphaFoldDB" id="A0A6I4VWH1"/>
<keyword evidence="1" id="KW-1133">Transmembrane helix</keyword>
<reference evidence="2 3" key="1">
    <citation type="submission" date="2019-12" db="EMBL/GenBank/DDBJ databases">
        <title>Whole-genome analyses of novel actinobacteria.</title>
        <authorList>
            <person name="Sahin N."/>
            <person name="Saygin H."/>
        </authorList>
    </citation>
    <scope>NUCLEOTIDE SEQUENCE [LARGE SCALE GENOMIC DNA]</scope>
    <source>
        <strain evidence="2 3">KC615</strain>
    </source>
</reference>
<accession>A0A6I4VWH1</accession>
<keyword evidence="1" id="KW-0472">Membrane</keyword>
<sequence length="225" mass="25872">MERKIDKILSRILPGGLPAYPGLPKRWYLYPYGLVIFFFSVLVAIYFISSNAIIEFPARPEYVLTISTSYLLPLILALCYIIRSSYRFWFISLSEPHTFEQFVSFAEFVKAKGNLSQTIIIYEFMLDQFADKDVSATEVNLGIAYLQRATKQDVLSIDRKKGITHLRNALSTKDTDIKVLALQHLRDHYISIEEKENLDEIDSELQKIKLKQSDDLSSTSEASLK</sequence>